<evidence type="ECO:0000313" key="3">
    <source>
        <dbReference type="EMBL" id="GMF28434.1"/>
    </source>
</evidence>
<sequence>MGALYGTYYASKYPTALEHVILVSPAGVHASTLAHSELPLGRRIAYALHLTPMSAARAMGPLGPRLVRWMMMKRVSWTPPSNAIRMGELNFELFAKYCYHNWALKASGDIAVHTHLHPVNFTLDLSVRNEFRPSRTRRHAVRGAAVSAASGAARTLPLAVDAGDAAGAHAGLRAAADALGARGTPADAAAQAHGGCRRGRRVGAVPVHPAYPRAAAGLAAGHDAGTGRPVAAAATQQPARPRGGDRGARGLRHCPREPHEPRERHHREGHRGRAGSALLRVPGVAVCVQPAFVAAVGPKRAGEGGEENLRTYAVEWKGIGRSDRPKWHPKTDEEMDAFFVESLEDWRQEVNLDRFILCGHSMGVRWQLSCLLENARRRALDGILVPGKLQVPLTIMYGGGMDWMNSEYGEAVIRRLEKTQYAVFRLVPISGHQVFMDNPSDFNQMLIQAVRDQEHAAAAFN</sequence>
<evidence type="ECO:0000256" key="2">
    <source>
        <dbReference type="SAM" id="MobiDB-lite"/>
    </source>
</evidence>
<feature type="region of interest" description="Disordered" evidence="2">
    <location>
        <begin position="222"/>
        <end position="271"/>
    </location>
</feature>
<name>A0A9W6U8H1_9STRA</name>
<reference evidence="3" key="1">
    <citation type="submission" date="2023-04" db="EMBL/GenBank/DDBJ databases">
        <title>Phytophthora lilii NBRC 32176.</title>
        <authorList>
            <person name="Ichikawa N."/>
            <person name="Sato H."/>
            <person name="Tonouchi N."/>
        </authorList>
    </citation>
    <scope>NUCLEOTIDE SEQUENCE</scope>
    <source>
        <strain evidence="3">NBRC 32176</strain>
    </source>
</reference>
<evidence type="ECO:0000256" key="1">
    <source>
        <dbReference type="ARBA" id="ARBA00038097"/>
    </source>
</evidence>
<dbReference type="PANTHER" id="PTHR42886:SF29">
    <property type="entry name" value="PUMMELIG, ISOFORM A"/>
    <property type="match status" value="1"/>
</dbReference>
<protein>
    <submittedName>
        <fullName evidence="3">Unnamed protein product</fullName>
    </submittedName>
</protein>
<dbReference type="GO" id="GO:0055088">
    <property type="term" value="P:lipid homeostasis"/>
    <property type="evidence" value="ECO:0007669"/>
    <property type="project" value="TreeGrafter"/>
</dbReference>
<organism evidence="3 4">
    <name type="scientific">Phytophthora lilii</name>
    <dbReference type="NCBI Taxonomy" id="2077276"/>
    <lineage>
        <taxon>Eukaryota</taxon>
        <taxon>Sar</taxon>
        <taxon>Stramenopiles</taxon>
        <taxon>Oomycota</taxon>
        <taxon>Peronosporomycetes</taxon>
        <taxon>Peronosporales</taxon>
        <taxon>Peronosporaceae</taxon>
        <taxon>Phytophthora</taxon>
    </lineage>
</organism>
<proteinExistence type="inferred from homology"/>
<dbReference type="Proteomes" id="UP001165083">
    <property type="component" value="Unassembled WGS sequence"/>
</dbReference>
<comment type="similarity">
    <text evidence="1">Belongs to the peptidase S33 family. ABHD4/ABHD5 subfamily.</text>
</comment>
<accession>A0A9W6U8H1</accession>
<feature type="compositionally biased region" description="Basic and acidic residues" evidence="2">
    <location>
        <begin position="242"/>
        <end position="263"/>
    </location>
</feature>
<dbReference type="InterPro" id="IPR029058">
    <property type="entry name" value="AB_hydrolase_fold"/>
</dbReference>
<dbReference type="OrthoDB" id="7457040at2759"/>
<dbReference type="EMBL" id="BSXW01000713">
    <property type="protein sequence ID" value="GMF28434.1"/>
    <property type="molecule type" value="Genomic_DNA"/>
</dbReference>
<feature type="compositionally biased region" description="Low complexity" evidence="2">
    <location>
        <begin position="222"/>
        <end position="241"/>
    </location>
</feature>
<dbReference type="GO" id="GO:0006654">
    <property type="term" value="P:phosphatidic acid biosynthetic process"/>
    <property type="evidence" value="ECO:0007669"/>
    <property type="project" value="TreeGrafter"/>
</dbReference>
<keyword evidence="4" id="KW-1185">Reference proteome</keyword>
<dbReference type="GO" id="GO:0052689">
    <property type="term" value="F:carboxylic ester hydrolase activity"/>
    <property type="evidence" value="ECO:0007669"/>
    <property type="project" value="TreeGrafter"/>
</dbReference>
<dbReference type="GO" id="GO:0042171">
    <property type="term" value="F:lysophosphatidic acid acyltransferase activity"/>
    <property type="evidence" value="ECO:0007669"/>
    <property type="project" value="TreeGrafter"/>
</dbReference>
<dbReference type="AlphaFoldDB" id="A0A9W6U8H1"/>
<evidence type="ECO:0000313" key="4">
    <source>
        <dbReference type="Proteomes" id="UP001165083"/>
    </source>
</evidence>
<dbReference type="Gene3D" id="3.40.50.1820">
    <property type="entry name" value="alpha/beta hydrolase"/>
    <property type="match status" value="1"/>
</dbReference>
<comment type="caution">
    <text evidence="3">The sequence shown here is derived from an EMBL/GenBank/DDBJ whole genome shotgun (WGS) entry which is preliminary data.</text>
</comment>
<dbReference type="SUPFAM" id="SSF53474">
    <property type="entry name" value="alpha/beta-Hydrolases"/>
    <property type="match status" value="2"/>
</dbReference>
<dbReference type="PANTHER" id="PTHR42886">
    <property type="entry name" value="RE40534P-RELATED"/>
    <property type="match status" value="1"/>
</dbReference>
<gene>
    <name evidence="3" type="ORF">Plil01_001197100</name>
</gene>